<dbReference type="RefSeq" id="XP_002670460.1">
    <property type="nucleotide sequence ID" value="XM_002670414.1"/>
</dbReference>
<evidence type="ECO:0000313" key="2">
    <source>
        <dbReference type="EMBL" id="EFC37716.1"/>
    </source>
</evidence>
<dbReference type="Proteomes" id="UP000006671">
    <property type="component" value="Unassembled WGS sequence"/>
</dbReference>
<sequence>MIEVELDRLEFEESEEEARKIKETYFGVNMDKFITSFDEKNETMPTRTIPLTVQQGKALLHLCRHFKKGTVMENEQDLMELKQVSDNIEKIMKELNENNYRDGFIVKLTSRSPKDITPNHEKTMKKYRELLETPRFNPNQFTNVDLKRNAHWSALYFASLQCLRVYNAQEAISLLSQSSRIEYDLLLDLTFESDFSLGLVVRPWDANMTLESEFRGIVYNGELKCLSQYFTQCYLESLEKDKEEIEKHCKEFFSTTIKPVLQEHAPELTNYIVDFSLTKNEANQFSVKLLEINPYLTTTGVGLFDWEKDTEPLFENPKSQFEFRILTEPIISQLLKDPDSLVKSWRDIITQLE</sequence>
<dbReference type="Pfam" id="PF07065">
    <property type="entry name" value="D123"/>
    <property type="match status" value="1"/>
</dbReference>
<dbReference type="GO" id="GO:0005737">
    <property type="term" value="C:cytoplasm"/>
    <property type="evidence" value="ECO:0007669"/>
    <property type="project" value="TreeGrafter"/>
</dbReference>
<accession>D2VZK3</accession>
<dbReference type="AlphaFoldDB" id="D2VZK3"/>
<keyword evidence="3" id="KW-1185">Reference proteome</keyword>
<organism evidence="3">
    <name type="scientific">Naegleria gruberi</name>
    <name type="common">Amoeba</name>
    <dbReference type="NCBI Taxonomy" id="5762"/>
    <lineage>
        <taxon>Eukaryota</taxon>
        <taxon>Discoba</taxon>
        <taxon>Heterolobosea</taxon>
        <taxon>Tetramitia</taxon>
        <taxon>Eutetramitia</taxon>
        <taxon>Vahlkampfiidae</taxon>
        <taxon>Naegleria</taxon>
    </lineage>
</organism>
<evidence type="ECO:0000256" key="1">
    <source>
        <dbReference type="ARBA" id="ARBA00011047"/>
    </source>
</evidence>
<reference evidence="2 3" key="1">
    <citation type="journal article" date="2010" name="Cell">
        <title>The genome of Naegleria gruberi illuminates early eukaryotic versatility.</title>
        <authorList>
            <person name="Fritz-Laylin L.K."/>
            <person name="Prochnik S.E."/>
            <person name="Ginger M.L."/>
            <person name="Dacks J.B."/>
            <person name="Carpenter M.L."/>
            <person name="Field M.C."/>
            <person name="Kuo A."/>
            <person name="Paredez A."/>
            <person name="Chapman J."/>
            <person name="Pham J."/>
            <person name="Shu S."/>
            <person name="Neupane R."/>
            <person name="Cipriano M."/>
            <person name="Mancuso J."/>
            <person name="Tu H."/>
            <person name="Salamov A."/>
            <person name="Lindquist E."/>
            <person name="Shapiro H."/>
            <person name="Lucas S."/>
            <person name="Grigoriev I.V."/>
            <person name="Cande W.Z."/>
            <person name="Fulton C."/>
            <person name="Rokhsar D.S."/>
            <person name="Dawson S.C."/>
        </authorList>
    </citation>
    <scope>NUCLEOTIDE SEQUENCE [LARGE SCALE GENOMIC DNA]</scope>
    <source>
        <strain evidence="2 3">NEG-M</strain>
    </source>
</reference>
<dbReference type="KEGG" id="ngr:NAEGRDRAFT_74519"/>
<comment type="similarity">
    <text evidence="1">Belongs to the CDC123 family.</text>
</comment>
<evidence type="ECO:0000313" key="3">
    <source>
        <dbReference type="Proteomes" id="UP000006671"/>
    </source>
</evidence>
<proteinExistence type="inferred from homology"/>
<dbReference type="InterPro" id="IPR009772">
    <property type="entry name" value="CDC123"/>
</dbReference>
<dbReference type="PANTHER" id="PTHR15323:SF6">
    <property type="entry name" value="CELL DIVISION CYCLE PROTEIN 123 HOMOLOG"/>
    <property type="match status" value="1"/>
</dbReference>
<dbReference type="EMBL" id="GG738915">
    <property type="protein sequence ID" value="EFC37716.1"/>
    <property type="molecule type" value="Genomic_DNA"/>
</dbReference>
<dbReference type="GeneID" id="8857633"/>
<dbReference type="OMA" id="AVNIENW"/>
<gene>
    <name evidence="2" type="ORF">NAEGRDRAFT_74519</name>
</gene>
<protein>
    <submittedName>
        <fullName evidence="2">Predicted protein</fullName>
    </submittedName>
</protein>
<dbReference type="PANTHER" id="PTHR15323">
    <property type="entry name" value="D123 PROTEIN"/>
    <property type="match status" value="1"/>
</dbReference>
<name>D2VZK3_NAEGR</name>
<dbReference type="OrthoDB" id="10258212at2759"/>
<dbReference type="InParanoid" id="D2VZK3"/>
<dbReference type="VEuPathDB" id="AmoebaDB:NAEGRDRAFT_74519"/>